<protein>
    <recommendedName>
        <fullName evidence="3">Vitamin B12 dependent methionine synthase, activation domain</fullName>
    </recommendedName>
</protein>
<dbReference type="SUPFAM" id="SSF56507">
    <property type="entry name" value="Methionine synthase activation domain-like"/>
    <property type="match status" value="1"/>
</dbReference>
<dbReference type="EMBL" id="FOTS01000020">
    <property type="protein sequence ID" value="SFL83462.1"/>
    <property type="molecule type" value="Genomic_DNA"/>
</dbReference>
<dbReference type="STRING" id="1123291.SAMN04490355_102046"/>
<keyword evidence="2" id="KW-1185">Reference proteome</keyword>
<proteinExistence type="predicted"/>
<evidence type="ECO:0008006" key="3">
    <source>
        <dbReference type="Google" id="ProtNLM"/>
    </source>
</evidence>
<evidence type="ECO:0000313" key="1">
    <source>
        <dbReference type="EMBL" id="SFL83462.1"/>
    </source>
</evidence>
<dbReference type="AlphaFoldDB" id="A0A1I4KXD7"/>
<sequence>MPIYNPTIQRLDMSELKRYSGLTKCTEFPQRLLDQACTEAQIISQPKASWQIYDYDASTSTILSPDPLSLPPTVISKHLANSLKVAVIAVTIGDNLEELVSEYFIKDEYTLGLLLDAAGTTAVELAADQACELIKQEANKQGYTTLFRFSPGYGQWDIRVQPQILALAHGHEINITATSTCMLLPRKSITAVIGLTPTVSSLPDKEAVERSKCEQCQQINCLSRKD</sequence>
<dbReference type="GO" id="GO:0008705">
    <property type="term" value="F:methionine synthase activity"/>
    <property type="evidence" value="ECO:0007669"/>
    <property type="project" value="InterPro"/>
</dbReference>
<dbReference type="RefSeq" id="WP_090937504.1">
    <property type="nucleotide sequence ID" value="NZ_FOTS01000020.1"/>
</dbReference>
<dbReference type="Gene3D" id="3.40.109.40">
    <property type="match status" value="1"/>
</dbReference>
<accession>A0A1I4KXD7</accession>
<dbReference type="InterPro" id="IPR037010">
    <property type="entry name" value="VitB12-dep_Met_synth_activ_sf"/>
</dbReference>
<organism evidence="1 2">
    <name type="scientific">Pelosinus propionicus DSM 13327</name>
    <dbReference type="NCBI Taxonomy" id="1123291"/>
    <lineage>
        <taxon>Bacteria</taxon>
        <taxon>Bacillati</taxon>
        <taxon>Bacillota</taxon>
        <taxon>Negativicutes</taxon>
        <taxon>Selenomonadales</taxon>
        <taxon>Sporomusaceae</taxon>
        <taxon>Pelosinus</taxon>
    </lineage>
</organism>
<dbReference type="Proteomes" id="UP000199520">
    <property type="component" value="Unassembled WGS sequence"/>
</dbReference>
<gene>
    <name evidence="1" type="ORF">SAMN04490355_102046</name>
</gene>
<dbReference type="OrthoDB" id="9816190at2"/>
<name>A0A1I4KXD7_9FIRM</name>
<reference evidence="2" key="1">
    <citation type="submission" date="2016-10" db="EMBL/GenBank/DDBJ databases">
        <authorList>
            <person name="Varghese N."/>
            <person name="Submissions S."/>
        </authorList>
    </citation>
    <scope>NUCLEOTIDE SEQUENCE [LARGE SCALE GENOMIC DNA]</scope>
    <source>
        <strain evidence="2">DSM 13327</strain>
    </source>
</reference>
<evidence type="ECO:0000313" key="2">
    <source>
        <dbReference type="Proteomes" id="UP000199520"/>
    </source>
</evidence>